<protein>
    <submittedName>
        <fullName evidence="5">Transcriptional regulator</fullName>
    </submittedName>
</protein>
<evidence type="ECO:0000259" key="4">
    <source>
        <dbReference type="SMART" id="SM01043"/>
    </source>
</evidence>
<dbReference type="SMART" id="SM01043">
    <property type="entry name" value="BTAD"/>
    <property type="match status" value="1"/>
</dbReference>
<dbReference type="Gene3D" id="1.25.40.10">
    <property type="entry name" value="Tetratricopeptide repeat domain"/>
    <property type="match status" value="2"/>
</dbReference>
<keyword evidence="2" id="KW-0238">DNA-binding</keyword>
<dbReference type="SUPFAM" id="SSF52540">
    <property type="entry name" value="P-loop containing nucleoside triphosphate hydrolases"/>
    <property type="match status" value="1"/>
</dbReference>
<feature type="domain" description="OmpR/PhoB-type" evidence="3">
    <location>
        <begin position="15"/>
        <end position="84"/>
    </location>
</feature>
<keyword evidence="6" id="KW-1185">Reference proteome</keyword>
<dbReference type="RefSeq" id="WP_123227404.1">
    <property type="nucleotide sequence ID" value="NZ_RJSE01000007.1"/>
</dbReference>
<sequence length="1044" mass="111916">MPIVLSLLDAVRWNGEPVVGDRPQALLAALADAGRVVRAETLVEQVWGEDVPAVPAKALQVLVSRTRSACGPDAVVRDGDGYRLGIAAAAVDSTRLAELAAAARVGFERDPATAVRQAREALGYGAGLVAAGESEGPLADVRRHAALDLRTATVALARALSRLGDHAEALPGLEAASAEHPDDEGLLADLLRSEGAVRGAGAALERYEAHRIQLRDRLGADPGAELRRLHAELLALDSPVREGVQYEATSLLGREQDIRRLHALLGTSRVVSILGPGGLGKTRLAHVLGRDAAQPVVHFVELVGVTAADDLIGEVGSALGVRDSVSGRRALTPEQRADVRARIAQHLDQTPSLLILDNCEHIVAAVADLVAYLVATTRTLRVLTTTRSPLAISAETVYPLGELDVEDAVELFRQRAVAARPDVQIDDAVVDIVRRLDGLPLAIELAAAKVRVMSTADIARRLENRFALLRGGDRSAPDRHQTLLAVIDWSWNLLGEPERHALRWLSVFHDGFSLEGAEALLGATALDALQDLSDQSLVSVLEADGAVRYRMLETVREFGRMQLVDADEDVRAAEAHRRWAVDLCLREGAAIFGAGQFEAVDALRAEESNLADVLRQALVAADPVTVVQVLSALGCFWSILGDHARVIVLADAVTSVVGGWQPPDELAAVTRVALVMTLNNAMIGSSEQSEQIRAVLRELGPGEDDPRIAATVQVVLAFDPSDLDGFLGAMAEFGRSADRNLAMMAEQMRSHALENSGEPAEALAAAEHALALARPEDGPWLPAILHTQIAQLMIQRGDRDGAVLHAREAIPTLERLRAMDDALQLRSLLVLAAVGAGDLDRAALELERLSAIDDSEAVFGGQLVIHLGEAELALALGEVDRGLELYRASIERVRAIEFPGIDATGLEPWVFFGEATALSAYAQYGADPGGGIGPQLFDSCRAKLRGVLDPDYPYLDYPVCGLVFFGVGTWGLLQDGLPVEDAVRLLVLAERFAYNRTVPTMAWDRIVRHVEERAPGVLEKIQAEYGDRRGPDLLEDARAFVTSL</sequence>
<dbReference type="SUPFAM" id="SSF48452">
    <property type="entry name" value="TPR-like"/>
    <property type="match status" value="2"/>
</dbReference>
<gene>
    <name evidence="5" type="ORF">EFK50_09870</name>
</gene>
<dbReference type="GO" id="GO:0000160">
    <property type="term" value="P:phosphorelay signal transduction system"/>
    <property type="evidence" value="ECO:0007669"/>
    <property type="project" value="InterPro"/>
</dbReference>
<dbReference type="Pfam" id="PF03704">
    <property type="entry name" value="BTAD"/>
    <property type="match status" value="1"/>
</dbReference>
<evidence type="ECO:0000313" key="6">
    <source>
        <dbReference type="Proteomes" id="UP000267128"/>
    </source>
</evidence>
<dbReference type="GO" id="GO:0006355">
    <property type="term" value="P:regulation of DNA-templated transcription"/>
    <property type="evidence" value="ECO:0007669"/>
    <property type="project" value="InterPro"/>
</dbReference>
<name>A0A3N0CFN4_9ACTN</name>
<dbReference type="Gene3D" id="1.10.10.10">
    <property type="entry name" value="Winged helix-like DNA-binding domain superfamily/Winged helix DNA-binding domain"/>
    <property type="match status" value="1"/>
</dbReference>
<dbReference type="GO" id="GO:0003677">
    <property type="term" value="F:DNA binding"/>
    <property type="evidence" value="ECO:0007669"/>
    <property type="project" value="UniProtKB-KW"/>
</dbReference>
<dbReference type="Pfam" id="PF13191">
    <property type="entry name" value="AAA_16"/>
    <property type="match status" value="1"/>
</dbReference>
<dbReference type="PANTHER" id="PTHR47691:SF3">
    <property type="entry name" value="HTH-TYPE TRANSCRIPTIONAL REGULATOR RV0890C-RELATED"/>
    <property type="match status" value="1"/>
</dbReference>
<dbReference type="InterPro" id="IPR001867">
    <property type="entry name" value="OmpR/PhoB-type_DNA-bd"/>
</dbReference>
<dbReference type="SUPFAM" id="SSF46894">
    <property type="entry name" value="C-terminal effector domain of the bipartite response regulators"/>
    <property type="match status" value="1"/>
</dbReference>
<dbReference type="OrthoDB" id="3755432at2"/>
<reference evidence="5 6" key="1">
    <citation type="submission" date="2018-11" db="EMBL/GenBank/DDBJ databases">
        <authorList>
            <person name="Li F."/>
        </authorList>
    </citation>
    <scope>NUCLEOTIDE SEQUENCE [LARGE SCALE GENOMIC DNA]</scope>
    <source>
        <strain evidence="5 6">Gsoil 097</strain>
    </source>
</reference>
<evidence type="ECO:0000259" key="3">
    <source>
        <dbReference type="SMART" id="SM00862"/>
    </source>
</evidence>
<proteinExistence type="inferred from homology"/>
<dbReference type="AlphaFoldDB" id="A0A3N0CFN4"/>
<dbReference type="Gene3D" id="3.40.50.300">
    <property type="entry name" value="P-loop containing nucleotide triphosphate hydrolases"/>
    <property type="match status" value="1"/>
</dbReference>
<dbReference type="InterPro" id="IPR011990">
    <property type="entry name" value="TPR-like_helical_dom_sf"/>
</dbReference>
<organism evidence="5 6">
    <name type="scientific">Nocardioides marmoriginsengisoli</name>
    <dbReference type="NCBI Taxonomy" id="661483"/>
    <lineage>
        <taxon>Bacteria</taxon>
        <taxon>Bacillati</taxon>
        <taxon>Actinomycetota</taxon>
        <taxon>Actinomycetes</taxon>
        <taxon>Propionibacteriales</taxon>
        <taxon>Nocardioidaceae</taxon>
        <taxon>Nocardioides</taxon>
    </lineage>
</organism>
<evidence type="ECO:0000256" key="1">
    <source>
        <dbReference type="ARBA" id="ARBA00005820"/>
    </source>
</evidence>
<dbReference type="EMBL" id="RJSE01000007">
    <property type="protein sequence ID" value="RNL62109.1"/>
    <property type="molecule type" value="Genomic_DNA"/>
</dbReference>
<dbReference type="PRINTS" id="PR00364">
    <property type="entry name" value="DISEASERSIST"/>
</dbReference>
<comment type="similarity">
    <text evidence="1">Belongs to the AfsR/DnrI/RedD regulatory family.</text>
</comment>
<comment type="caution">
    <text evidence="5">The sequence shown here is derived from an EMBL/GenBank/DDBJ whole genome shotgun (WGS) entry which is preliminary data.</text>
</comment>
<dbReference type="InterPro" id="IPR005158">
    <property type="entry name" value="BTAD"/>
</dbReference>
<dbReference type="GO" id="GO:0043531">
    <property type="term" value="F:ADP binding"/>
    <property type="evidence" value="ECO:0007669"/>
    <property type="project" value="InterPro"/>
</dbReference>
<dbReference type="InterPro" id="IPR027417">
    <property type="entry name" value="P-loop_NTPase"/>
</dbReference>
<evidence type="ECO:0000313" key="5">
    <source>
        <dbReference type="EMBL" id="RNL62109.1"/>
    </source>
</evidence>
<feature type="domain" description="Bacterial transcriptional activator" evidence="4">
    <location>
        <begin position="91"/>
        <end position="234"/>
    </location>
</feature>
<dbReference type="Proteomes" id="UP000267128">
    <property type="component" value="Unassembled WGS sequence"/>
</dbReference>
<dbReference type="InterPro" id="IPR016032">
    <property type="entry name" value="Sig_transdc_resp-reg_C-effctor"/>
</dbReference>
<accession>A0A3N0CFN4</accession>
<dbReference type="InterPro" id="IPR036388">
    <property type="entry name" value="WH-like_DNA-bd_sf"/>
</dbReference>
<dbReference type="PANTHER" id="PTHR47691">
    <property type="entry name" value="REGULATOR-RELATED"/>
    <property type="match status" value="1"/>
</dbReference>
<dbReference type="SMART" id="SM00862">
    <property type="entry name" value="Trans_reg_C"/>
    <property type="match status" value="1"/>
</dbReference>
<evidence type="ECO:0000256" key="2">
    <source>
        <dbReference type="ARBA" id="ARBA00023125"/>
    </source>
</evidence>
<dbReference type="InterPro" id="IPR041664">
    <property type="entry name" value="AAA_16"/>
</dbReference>